<accession>A0A7S3LQT5</accession>
<dbReference type="EMBL" id="HBIN01007301">
    <property type="protein sequence ID" value="CAE0435065.1"/>
    <property type="molecule type" value="Transcribed_RNA"/>
</dbReference>
<dbReference type="AlphaFoldDB" id="A0A7S3LQT5"/>
<sequence>MFMYVPQHFFSEIEKGALRADYEYLSDYKNEIQIMSWKALESALTLSNPECCDIQKRLPSNCFLPFSPIPRPNVIQARHFSQWADKMEKEGVHVSRKKFGWLCVNFDDIIRTVEYQIINEGKTTDYLHGKVKETTKIYDTPLMTKVYNWASMTQQERRKAYLHAIEKTE</sequence>
<gene>
    <name evidence="1" type="ORF">ASTO00021_LOCUS5352</name>
</gene>
<reference evidence="1" key="1">
    <citation type="submission" date="2021-01" db="EMBL/GenBank/DDBJ databases">
        <authorList>
            <person name="Corre E."/>
            <person name="Pelletier E."/>
            <person name="Niang G."/>
            <person name="Scheremetjew M."/>
            <person name="Finn R."/>
            <person name="Kale V."/>
            <person name="Holt S."/>
            <person name="Cochrane G."/>
            <person name="Meng A."/>
            <person name="Brown T."/>
            <person name="Cohen L."/>
        </authorList>
    </citation>
    <scope>NUCLEOTIDE SEQUENCE</scope>
    <source>
        <strain evidence="1">GSBS06</strain>
    </source>
</reference>
<organism evidence="1">
    <name type="scientific">Aplanochytrium stocchinoi</name>
    <dbReference type="NCBI Taxonomy" id="215587"/>
    <lineage>
        <taxon>Eukaryota</taxon>
        <taxon>Sar</taxon>
        <taxon>Stramenopiles</taxon>
        <taxon>Bigyra</taxon>
        <taxon>Labyrinthulomycetes</taxon>
        <taxon>Thraustochytrida</taxon>
        <taxon>Thraustochytriidae</taxon>
        <taxon>Aplanochytrium</taxon>
    </lineage>
</organism>
<name>A0A7S3LQT5_9STRA</name>
<protein>
    <submittedName>
        <fullName evidence="1">Uncharacterized protein</fullName>
    </submittedName>
</protein>
<proteinExistence type="predicted"/>
<evidence type="ECO:0000313" key="1">
    <source>
        <dbReference type="EMBL" id="CAE0435065.1"/>
    </source>
</evidence>